<protein>
    <submittedName>
        <fullName evidence="1">Uncharacterized protein</fullName>
    </submittedName>
</protein>
<proteinExistence type="predicted"/>
<sequence length="107" mass="11879">MHSSDVSYTPDAQGPTDIIKPKVLQMTSSFSITVSQYRSSNGEAFFSLHFNILSKFVPAGGILSNYATEFQCIERPPNHMVLSNRAGLYYKTSYKTESASVSHCVMM</sequence>
<accession>A0A0L8G2G9</accession>
<evidence type="ECO:0000313" key="1">
    <source>
        <dbReference type="EMBL" id="KOF71059.1"/>
    </source>
</evidence>
<gene>
    <name evidence="1" type="ORF">OCBIM_22001743mg</name>
</gene>
<dbReference type="EMBL" id="KQ424399">
    <property type="protein sequence ID" value="KOF71059.1"/>
    <property type="molecule type" value="Genomic_DNA"/>
</dbReference>
<organism evidence="1">
    <name type="scientific">Octopus bimaculoides</name>
    <name type="common">California two-spotted octopus</name>
    <dbReference type="NCBI Taxonomy" id="37653"/>
    <lineage>
        <taxon>Eukaryota</taxon>
        <taxon>Metazoa</taxon>
        <taxon>Spiralia</taxon>
        <taxon>Lophotrochozoa</taxon>
        <taxon>Mollusca</taxon>
        <taxon>Cephalopoda</taxon>
        <taxon>Coleoidea</taxon>
        <taxon>Octopodiformes</taxon>
        <taxon>Octopoda</taxon>
        <taxon>Incirrata</taxon>
        <taxon>Octopodidae</taxon>
        <taxon>Octopus</taxon>
    </lineage>
</organism>
<dbReference type="OrthoDB" id="10401561at2759"/>
<reference evidence="1" key="1">
    <citation type="submission" date="2015-07" db="EMBL/GenBank/DDBJ databases">
        <title>MeaNS - Measles Nucleotide Surveillance Program.</title>
        <authorList>
            <person name="Tran T."/>
            <person name="Druce J."/>
        </authorList>
    </citation>
    <scope>NUCLEOTIDE SEQUENCE</scope>
    <source>
        <strain evidence="1">UCB-OBI-ISO-001</strain>
        <tissue evidence="1">Gonad</tissue>
    </source>
</reference>
<dbReference type="AlphaFoldDB" id="A0A0L8G2G9"/>
<name>A0A0L8G2G9_OCTBM</name>